<dbReference type="WBParaSite" id="nRc.2.0.1.t05871-RA">
    <property type="protein sequence ID" value="nRc.2.0.1.t05871-RA"/>
    <property type="gene ID" value="nRc.2.0.1.g05871"/>
</dbReference>
<accession>A0A915HX34</accession>
<dbReference type="Proteomes" id="UP000887565">
    <property type="component" value="Unplaced"/>
</dbReference>
<feature type="compositionally biased region" description="Basic and acidic residues" evidence="1">
    <location>
        <begin position="23"/>
        <end position="32"/>
    </location>
</feature>
<sequence length="64" mass="7223">MSKVLCQHPQEQRAKGPGTAACRHQDKGRPSERSFNYQFRQQVTSSEKKSDVAEENMAPIVSMT</sequence>
<proteinExistence type="predicted"/>
<name>A0A915HX34_ROMCU</name>
<dbReference type="AlphaFoldDB" id="A0A915HX34"/>
<evidence type="ECO:0000313" key="3">
    <source>
        <dbReference type="WBParaSite" id="nRc.2.0.1.t05871-RA"/>
    </source>
</evidence>
<reference evidence="3" key="1">
    <citation type="submission" date="2022-11" db="UniProtKB">
        <authorList>
            <consortium name="WormBaseParasite"/>
        </authorList>
    </citation>
    <scope>IDENTIFICATION</scope>
</reference>
<evidence type="ECO:0000313" key="2">
    <source>
        <dbReference type="Proteomes" id="UP000887565"/>
    </source>
</evidence>
<keyword evidence="2" id="KW-1185">Reference proteome</keyword>
<protein>
    <submittedName>
        <fullName evidence="3">Uncharacterized protein</fullName>
    </submittedName>
</protein>
<organism evidence="2 3">
    <name type="scientific">Romanomermis culicivorax</name>
    <name type="common">Nematode worm</name>
    <dbReference type="NCBI Taxonomy" id="13658"/>
    <lineage>
        <taxon>Eukaryota</taxon>
        <taxon>Metazoa</taxon>
        <taxon>Ecdysozoa</taxon>
        <taxon>Nematoda</taxon>
        <taxon>Enoplea</taxon>
        <taxon>Dorylaimia</taxon>
        <taxon>Mermithida</taxon>
        <taxon>Mermithoidea</taxon>
        <taxon>Mermithidae</taxon>
        <taxon>Romanomermis</taxon>
    </lineage>
</organism>
<feature type="compositionally biased region" description="Polar residues" evidence="1">
    <location>
        <begin position="33"/>
        <end position="45"/>
    </location>
</feature>
<evidence type="ECO:0000256" key="1">
    <source>
        <dbReference type="SAM" id="MobiDB-lite"/>
    </source>
</evidence>
<feature type="region of interest" description="Disordered" evidence="1">
    <location>
        <begin position="1"/>
        <end position="64"/>
    </location>
</feature>